<name>A0A7Y5Z3A7_9PSED</name>
<comment type="caution">
    <text evidence="2">The sequence shown here is derived from an EMBL/GenBank/DDBJ whole genome shotgun (WGS) entry which is preliminary data.</text>
</comment>
<dbReference type="Proteomes" id="UP000536720">
    <property type="component" value="Unassembled WGS sequence"/>
</dbReference>
<feature type="signal peptide" evidence="1">
    <location>
        <begin position="1"/>
        <end position="19"/>
    </location>
</feature>
<dbReference type="InterPro" id="IPR010780">
    <property type="entry name" value="DUF1375"/>
</dbReference>
<accession>A0A7Y5Z3A7</accession>
<organism evidence="2 3">
    <name type="scientific">Pseudomonas corrugata</name>
    <dbReference type="NCBI Taxonomy" id="47879"/>
    <lineage>
        <taxon>Bacteria</taxon>
        <taxon>Pseudomonadati</taxon>
        <taxon>Pseudomonadota</taxon>
        <taxon>Gammaproteobacteria</taxon>
        <taxon>Pseudomonadales</taxon>
        <taxon>Pseudomonadaceae</taxon>
        <taxon>Pseudomonas</taxon>
    </lineage>
</organism>
<proteinExistence type="predicted"/>
<evidence type="ECO:0000313" key="3">
    <source>
        <dbReference type="Proteomes" id="UP000536720"/>
    </source>
</evidence>
<dbReference type="AlphaFoldDB" id="A0A7Y5Z3A7"/>
<reference evidence="2 3" key="1">
    <citation type="journal article" date="2020" name="Front. Plant Sci.">
        <title>Isolation of Rhizosphere Bacteria That Improve Quality and Water Stress Tolerance in Greenhouse Ornamentals.</title>
        <authorList>
            <person name="Nordstedt N.P."/>
            <person name="Jones M.L."/>
        </authorList>
    </citation>
    <scope>NUCLEOTIDE SEQUENCE [LARGE SCALE GENOMIC DNA]</scope>
    <source>
        <strain evidence="2 3">C7D2</strain>
    </source>
</reference>
<sequence>MRLMLTVLTMALLTGCATVNESSSYGHMCGLHPYCGVTVDLEIIKGAADDNAGAMSALTPFAVIDLPFSFVADTLILPYTIFHMKSADE</sequence>
<feature type="chain" id="PRO_5030834205" evidence="1">
    <location>
        <begin position="20"/>
        <end position="89"/>
    </location>
</feature>
<keyword evidence="2" id="KW-0449">Lipoprotein</keyword>
<dbReference type="Pfam" id="PF07119">
    <property type="entry name" value="DUF1375"/>
    <property type="match status" value="1"/>
</dbReference>
<protein>
    <submittedName>
        <fullName evidence="2">YceK/YidQ family lipoprotein</fullName>
    </submittedName>
</protein>
<evidence type="ECO:0000256" key="1">
    <source>
        <dbReference type="SAM" id="SignalP"/>
    </source>
</evidence>
<keyword evidence="1" id="KW-0732">Signal</keyword>
<evidence type="ECO:0000313" key="2">
    <source>
        <dbReference type="EMBL" id="NUT85101.1"/>
    </source>
</evidence>
<dbReference type="PROSITE" id="PS51257">
    <property type="entry name" value="PROKAR_LIPOPROTEIN"/>
    <property type="match status" value="1"/>
</dbReference>
<dbReference type="EMBL" id="JABFMR010000001">
    <property type="protein sequence ID" value="NUT85101.1"/>
    <property type="molecule type" value="Genomic_DNA"/>
</dbReference>
<gene>
    <name evidence="2" type="ORF">HNO91_01620</name>
</gene>